<keyword evidence="1" id="KW-0175">Coiled coil</keyword>
<protein>
    <submittedName>
        <fullName evidence="3">Uncharacterized protein</fullName>
    </submittedName>
</protein>
<dbReference type="EMBL" id="JAEHHL010000001">
    <property type="protein sequence ID" value="MBK0397776.1"/>
    <property type="molecule type" value="Genomic_DNA"/>
</dbReference>
<evidence type="ECO:0000256" key="1">
    <source>
        <dbReference type="SAM" id="Coils"/>
    </source>
</evidence>
<dbReference type="AlphaFoldDB" id="A0A8J7M3Q0"/>
<sequence>MIDKVLRFLGIVAMVTLVALGTAFFASGEWEAWKAVRDARPDLAVAELRGQAMERDARIEAAEAAIVAAQAEIAALRDAHATALDEIETLRASAVAETARVDAALSERVAYGDAIGIAPFEGDGSLAIAEDADGTRRVTLAETGNWRLLKADQ</sequence>
<feature type="coiled-coil region" evidence="1">
    <location>
        <begin position="59"/>
        <end position="86"/>
    </location>
</feature>
<keyword evidence="2" id="KW-0472">Membrane</keyword>
<keyword evidence="2" id="KW-1133">Transmembrane helix</keyword>
<feature type="transmembrane region" description="Helical" evidence="2">
    <location>
        <begin position="6"/>
        <end position="27"/>
    </location>
</feature>
<accession>A0A8J7M3Q0</accession>
<evidence type="ECO:0000313" key="4">
    <source>
        <dbReference type="Proteomes" id="UP000655420"/>
    </source>
</evidence>
<organism evidence="3 4">
    <name type="scientific">Thermohalobaculum xanthum</name>
    <dbReference type="NCBI Taxonomy" id="2753746"/>
    <lineage>
        <taxon>Bacteria</taxon>
        <taxon>Pseudomonadati</taxon>
        <taxon>Pseudomonadota</taxon>
        <taxon>Alphaproteobacteria</taxon>
        <taxon>Rhodobacterales</taxon>
        <taxon>Paracoccaceae</taxon>
        <taxon>Thermohalobaculum</taxon>
    </lineage>
</organism>
<name>A0A8J7M3Q0_9RHOB</name>
<dbReference type="Proteomes" id="UP000655420">
    <property type="component" value="Unassembled WGS sequence"/>
</dbReference>
<gene>
    <name evidence="3" type="ORF">H0I76_01120</name>
</gene>
<keyword evidence="2" id="KW-0812">Transmembrane</keyword>
<evidence type="ECO:0000313" key="3">
    <source>
        <dbReference type="EMBL" id="MBK0397776.1"/>
    </source>
</evidence>
<keyword evidence="4" id="KW-1185">Reference proteome</keyword>
<comment type="caution">
    <text evidence="3">The sequence shown here is derived from an EMBL/GenBank/DDBJ whole genome shotgun (WGS) entry which is preliminary data.</text>
</comment>
<proteinExistence type="predicted"/>
<reference evidence="3" key="1">
    <citation type="submission" date="2020-12" db="EMBL/GenBank/DDBJ databases">
        <title>Bacterial taxonomy.</title>
        <authorList>
            <person name="Pan X."/>
        </authorList>
    </citation>
    <scope>NUCLEOTIDE SEQUENCE</scope>
    <source>
        <strain evidence="3">M0105</strain>
    </source>
</reference>
<evidence type="ECO:0000256" key="2">
    <source>
        <dbReference type="SAM" id="Phobius"/>
    </source>
</evidence>
<dbReference type="RefSeq" id="WP_200605858.1">
    <property type="nucleotide sequence ID" value="NZ_JAEHHL010000001.1"/>
</dbReference>